<gene>
    <name evidence="2" type="ORF">COF40_09395</name>
</gene>
<sequence>MVNINVLDHVARCYSNDDGKIIQDLIRKAFAQNEKVVVLFNGVTALNSSFVNTAFIELLNDYEFTFIRKYLGFSNSTTQINTIIKNRFNFEVNERKKLPTV</sequence>
<dbReference type="InterPro" id="IPR025474">
    <property type="entry name" value="DUF4325"/>
</dbReference>
<dbReference type="RefSeq" id="WP_100060853.1">
    <property type="nucleotide sequence ID" value="NZ_NUSQ01000042.1"/>
</dbReference>
<dbReference type="EMBL" id="NUSQ01000042">
    <property type="protein sequence ID" value="PHD71184.1"/>
    <property type="molecule type" value="Genomic_DNA"/>
</dbReference>
<feature type="domain" description="DUF4325" evidence="1">
    <location>
        <begin position="18"/>
        <end position="78"/>
    </location>
</feature>
<proteinExistence type="predicted"/>
<dbReference type="AlphaFoldDB" id="A0A2C4QJL2"/>
<dbReference type="Proteomes" id="UP000225997">
    <property type="component" value="Unassembled WGS sequence"/>
</dbReference>
<evidence type="ECO:0000259" key="1">
    <source>
        <dbReference type="Pfam" id="PF14213"/>
    </source>
</evidence>
<accession>A0A2C4QJL2</accession>
<comment type="caution">
    <text evidence="2">The sequence shown here is derived from an EMBL/GenBank/DDBJ whole genome shotgun (WGS) entry which is preliminary data.</text>
</comment>
<organism evidence="2 3">
    <name type="scientific">Bacillus toyonensis</name>
    <dbReference type="NCBI Taxonomy" id="155322"/>
    <lineage>
        <taxon>Bacteria</taxon>
        <taxon>Bacillati</taxon>
        <taxon>Bacillota</taxon>
        <taxon>Bacilli</taxon>
        <taxon>Bacillales</taxon>
        <taxon>Bacillaceae</taxon>
        <taxon>Bacillus</taxon>
        <taxon>Bacillus cereus group</taxon>
    </lineage>
</organism>
<dbReference type="Pfam" id="PF14213">
    <property type="entry name" value="DUF4325"/>
    <property type="match status" value="1"/>
</dbReference>
<name>A0A2C4QJL2_9BACI</name>
<evidence type="ECO:0000313" key="3">
    <source>
        <dbReference type="Proteomes" id="UP000225997"/>
    </source>
</evidence>
<reference evidence="2 3" key="1">
    <citation type="submission" date="2017-09" db="EMBL/GenBank/DDBJ databases">
        <title>Large-scale bioinformatics analysis of Bacillus genomes uncovers conserved roles of natural products in bacterial physiology.</title>
        <authorList>
            <consortium name="Agbiome Team Llc"/>
            <person name="Bleich R.M."/>
            <person name="Grubbs K.J."/>
            <person name="Santa Maria K.C."/>
            <person name="Allen S.E."/>
            <person name="Farag S."/>
            <person name="Shank E.A."/>
            <person name="Bowers A."/>
        </authorList>
    </citation>
    <scope>NUCLEOTIDE SEQUENCE [LARGE SCALE GENOMIC DNA]</scope>
    <source>
        <strain evidence="2 3">AFS044250</strain>
    </source>
</reference>
<protein>
    <recommendedName>
        <fullName evidence="1">DUF4325 domain-containing protein</fullName>
    </recommendedName>
</protein>
<evidence type="ECO:0000313" key="2">
    <source>
        <dbReference type="EMBL" id="PHD71184.1"/>
    </source>
</evidence>